<evidence type="ECO:0000256" key="1">
    <source>
        <dbReference type="SAM" id="MobiDB-lite"/>
    </source>
</evidence>
<keyword evidence="4" id="KW-1185">Reference proteome</keyword>
<dbReference type="SUPFAM" id="SSF47090">
    <property type="entry name" value="PGBD-like"/>
    <property type="match status" value="1"/>
</dbReference>
<dbReference type="PANTHER" id="PTHR11102:SF160">
    <property type="entry name" value="ERAD-ASSOCIATED E3 UBIQUITIN-PROTEIN LIGASE COMPONENT HRD3"/>
    <property type="match status" value="1"/>
</dbReference>
<dbReference type="InterPro" id="IPR002477">
    <property type="entry name" value="Peptidoglycan-bd-like"/>
</dbReference>
<evidence type="ECO:0000313" key="4">
    <source>
        <dbReference type="Proteomes" id="UP000559404"/>
    </source>
</evidence>
<feature type="compositionally biased region" description="Low complexity" evidence="1">
    <location>
        <begin position="1077"/>
        <end position="1104"/>
    </location>
</feature>
<feature type="compositionally biased region" description="Basic and acidic residues" evidence="1">
    <location>
        <begin position="925"/>
        <end position="937"/>
    </location>
</feature>
<dbReference type="InterPro" id="IPR006597">
    <property type="entry name" value="Sel1-like"/>
</dbReference>
<feature type="compositionally biased region" description="Low complexity" evidence="1">
    <location>
        <begin position="103"/>
        <end position="114"/>
    </location>
</feature>
<dbReference type="SMART" id="SM00671">
    <property type="entry name" value="SEL1"/>
    <property type="match status" value="4"/>
</dbReference>
<feature type="compositionally biased region" description="Basic and acidic residues" evidence="1">
    <location>
        <begin position="230"/>
        <end position="248"/>
    </location>
</feature>
<feature type="compositionally biased region" description="Basic and acidic residues" evidence="1">
    <location>
        <begin position="44"/>
        <end position="57"/>
    </location>
</feature>
<protein>
    <submittedName>
        <fullName evidence="3">SEL1-like repeat protein</fullName>
    </submittedName>
</protein>
<feature type="compositionally biased region" description="Basic and acidic residues" evidence="1">
    <location>
        <begin position="151"/>
        <end position="160"/>
    </location>
</feature>
<evidence type="ECO:0000259" key="2">
    <source>
        <dbReference type="Pfam" id="PF01471"/>
    </source>
</evidence>
<dbReference type="InterPro" id="IPR050767">
    <property type="entry name" value="Sel1_AlgK"/>
</dbReference>
<dbReference type="InterPro" id="IPR036366">
    <property type="entry name" value="PGBDSf"/>
</dbReference>
<feature type="region of interest" description="Disordered" evidence="1">
    <location>
        <begin position="134"/>
        <end position="174"/>
    </location>
</feature>
<dbReference type="Gene3D" id="1.25.40.10">
    <property type="entry name" value="Tetratricopeptide repeat domain"/>
    <property type="match status" value="1"/>
</dbReference>
<dbReference type="RefSeq" id="WP_181760346.1">
    <property type="nucleotide sequence ID" value="NZ_BMCR01000003.1"/>
</dbReference>
<evidence type="ECO:0000313" key="3">
    <source>
        <dbReference type="EMBL" id="MBA4612144.1"/>
    </source>
</evidence>
<feature type="compositionally biased region" description="Low complexity" evidence="1">
    <location>
        <begin position="915"/>
        <end position="924"/>
    </location>
</feature>
<feature type="compositionally biased region" description="Low complexity" evidence="1">
    <location>
        <begin position="32"/>
        <end position="43"/>
    </location>
</feature>
<dbReference type="SUPFAM" id="SSF81901">
    <property type="entry name" value="HCP-like"/>
    <property type="match status" value="1"/>
</dbReference>
<feature type="region of interest" description="Disordered" evidence="1">
    <location>
        <begin position="872"/>
        <end position="897"/>
    </location>
</feature>
<dbReference type="EMBL" id="JACEON010000009">
    <property type="protein sequence ID" value="MBA4612144.1"/>
    <property type="molecule type" value="Genomic_DNA"/>
</dbReference>
<dbReference type="PANTHER" id="PTHR11102">
    <property type="entry name" value="SEL-1-LIKE PROTEIN"/>
    <property type="match status" value="1"/>
</dbReference>
<dbReference type="InterPro" id="IPR036365">
    <property type="entry name" value="PGBD-like_sf"/>
</dbReference>
<name>A0A838XYN9_9HYPH</name>
<feature type="compositionally biased region" description="Basic and acidic residues" evidence="1">
    <location>
        <begin position="955"/>
        <end position="967"/>
    </location>
</feature>
<feature type="compositionally biased region" description="Basic and acidic residues" evidence="1">
    <location>
        <begin position="1"/>
        <end position="10"/>
    </location>
</feature>
<gene>
    <name evidence="3" type="ORF">H1W37_10800</name>
</gene>
<feature type="region of interest" description="Disordered" evidence="1">
    <location>
        <begin position="1"/>
        <end position="117"/>
    </location>
</feature>
<feature type="compositionally biased region" description="Low complexity" evidence="1">
    <location>
        <begin position="77"/>
        <end position="91"/>
    </location>
</feature>
<dbReference type="Pfam" id="PF01471">
    <property type="entry name" value="PG_binding_1"/>
    <property type="match status" value="1"/>
</dbReference>
<dbReference type="Gene3D" id="1.10.101.10">
    <property type="entry name" value="PGBD-like superfamily/PGBD"/>
    <property type="match status" value="1"/>
</dbReference>
<organism evidence="3 4">
    <name type="scientific">Stappia taiwanensis</name>
    <dbReference type="NCBI Taxonomy" id="992267"/>
    <lineage>
        <taxon>Bacteria</taxon>
        <taxon>Pseudomonadati</taxon>
        <taxon>Pseudomonadota</taxon>
        <taxon>Alphaproteobacteria</taxon>
        <taxon>Hyphomicrobiales</taxon>
        <taxon>Stappiaceae</taxon>
        <taxon>Stappia</taxon>
    </lineage>
</organism>
<feature type="domain" description="Peptidoglycan binding-like" evidence="2">
    <location>
        <begin position="1385"/>
        <end position="1438"/>
    </location>
</feature>
<feature type="region of interest" description="Disordered" evidence="1">
    <location>
        <begin position="792"/>
        <end position="856"/>
    </location>
</feature>
<dbReference type="Pfam" id="PF08238">
    <property type="entry name" value="Sel1"/>
    <property type="match status" value="4"/>
</dbReference>
<feature type="region of interest" description="Disordered" evidence="1">
    <location>
        <begin position="205"/>
        <end position="249"/>
    </location>
</feature>
<comment type="caution">
    <text evidence="3">The sequence shown here is derived from an EMBL/GenBank/DDBJ whole genome shotgun (WGS) entry which is preliminary data.</text>
</comment>
<feature type="region of interest" description="Disordered" evidence="1">
    <location>
        <begin position="909"/>
        <end position="986"/>
    </location>
</feature>
<dbReference type="Proteomes" id="UP000559404">
    <property type="component" value="Unassembled WGS sequence"/>
</dbReference>
<proteinExistence type="predicted"/>
<reference evidence="3 4" key="2">
    <citation type="submission" date="2020-08" db="EMBL/GenBank/DDBJ databases">
        <title>Stappia taiwanensis sp. nov., isolated from a coastal thermal spring.</title>
        <authorList>
            <person name="Kampfer P."/>
        </authorList>
    </citation>
    <scope>NUCLEOTIDE SEQUENCE [LARGE SCALE GENOMIC DNA]</scope>
    <source>
        <strain evidence="3 4">DSM 23284</strain>
    </source>
</reference>
<dbReference type="InterPro" id="IPR011990">
    <property type="entry name" value="TPR-like_helical_dom_sf"/>
</dbReference>
<feature type="region of interest" description="Disordered" evidence="1">
    <location>
        <begin position="1036"/>
        <end position="1121"/>
    </location>
</feature>
<reference evidence="3 4" key="1">
    <citation type="submission" date="2020-07" db="EMBL/GenBank/DDBJ databases">
        <authorList>
            <person name="Li M."/>
        </authorList>
    </citation>
    <scope>NUCLEOTIDE SEQUENCE [LARGE SCALE GENOMIC DNA]</scope>
    <source>
        <strain evidence="3 4">DSM 23284</strain>
    </source>
</reference>
<sequence length="1443" mass="152441">MAAGSEREPGRAGGGWSGDAWYEPQSRAPLWQGGASASAQASDDGARSDRARARDQLSDVADALQRLMDVPATTTEAAAPNRQARRAAAARARGERGTSERQPAPSAAPVPADARTSRIEAVLKALDRLDRRVEDLSHAAPAQDHAPQSPRETDSRERFGRYQPAASSDAGYADGYAEGSALGGYEDDRRSADRYYAEGRYSDVRSGYADTRPGDDGRYAPSRDAAGQGRAHEMSPRERADRDGDDRYGGGYGYGRADAAFAPSRPREAGDLASDLGAGLRPLFQDLSRQIDAARAPQEEALGVMREDIGALRAVLMDSLANDRNRAAPRDTGELRRLSDAVERMRADRSDLRLARELRAEIGDLRALIGQSNVDGMLKSLESGYAHLVQRLDELARGQADPQLVDTLSLRLGDIEGALRIVPRADQLMALDDRVADIGHRVEELVRRSGGEGLGSLKAEIRAVREVVEQIDVRDLIGGIDERLHALSDRFDALDRLAEDQRNIFHRLDAMEDRVPSAGTFDRLQDRLEQISGMLFEDRAAREAGPDPRLDERLGEIAGRLQRIESARQMPPSYDAAFTLLEKRLMAIDGKIDAMERPQQVTLAAEGQQAAIEADLIARLEAGITRLNDRFERSSDTGPGAPELEALHREIADLRDSVSRPALSADLEAQLRDLAQAVGRGAVSDDASVLAQVEDKIAALAGKLDAAESGFARLDQVQSQLAGLGVSGAGGDQNAAIADALRADLHRLMDAATSSEQRTRDTMDSVQDILASINARLSALEDPMGEAGSVRAGVLQDDDRPLEPGSGKPAPRGKPQARARMEMPLAASVRGSTRGDEARRAAQQAAGDGSGKDARDRKADFIAAARRAAQAASAQAVEPKTASRAEGDESGGTVKATAAGWLRSRLAGRRKAAAGEEPGAATPEPRVDGDTGGERRSGSRKASTAAPLRVDPAMEDLRAEPRIKDAEASADTADDTAKSGRSLFSPGGRRAVMLAAAAVVIAIGALQIFKQTGPGASDPVAGDAPAVAERTIEGEAVETARAGSVAETGGQDAGTAPPSRQAKAADKTPAANGPVRAGATTAPASAAVGPEAAAPQTRQASAASDPAQGTPESLANLGTPGVAFAPPGAAGGAFAPELDSIPVNRFQARAPAVDISNLPTEVGSVALRQAAAAGDPAANFAIAVHYTEGNSVKPDLAKAAEYYEKAARAGLAPAQYRLGSLYEKGRGVARDLAKAREWYGRAAEAGNAKAAHNLAVLYAEGLSGEPEFRDAAYWFKKAANFGLADSQYNLGILYARGLGLEKNLVESYKWFALAAQQGDRDAGNKRDELANMLSKEELAEARLAVETWKPAARTPAANEVEMKPAWDTPAETVSRANLTMDPAALVRQAQELLIKRGFDPGTADGRVGPRTREAVRAFQMTAGLPVTGEIDAALLKALAAQAI</sequence>
<accession>A0A838XYN9</accession>